<keyword evidence="1" id="KW-1185">Reference proteome</keyword>
<dbReference type="GO" id="GO:0003676">
    <property type="term" value="F:nucleic acid binding"/>
    <property type="evidence" value="ECO:0007669"/>
    <property type="project" value="InterPro"/>
</dbReference>
<sequence length="180" mass="20437">MSLRAPGRLLWISFVTKNNTKQDRITASMKSVGIVALMVQKLRCGECWTSIFNSKFRWRKCYGLGCVQCYGTSRHGVRLDEDDQRGLPGCLWTSSSPNNTVDTPDWLSRSRDMNPMENLWVILRCRIHADERQFETTKGLHSAISKAWSEVDKSVIKNLVNSMPEQVSQIINGSGSCTDY</sequence>
<proteinExistence type="predicted"/>
<dbReference type="Proteomes" id="UP000095283">
    <property type="component" value="Unplaced"/>
</dbReference>
<evidence type="ECO:0000313" key="2">
    <source>
        <dbReference type="WBParaSite" id="Hba_14615"/>
    </source>
</evidence>
<evidence type="ECO:0000313" key="1">
    <source>
        <dbReference type="Proteomes" id="UP000095283"/>
    </source>
</evidence>
<name>A0A1I7XB86_HETBA</name>
<reference evidence="2" key="1">
    <citation type="submission" date="2016-11" db="UniProtKB">
        <authorList>
            <consortium name="WormBaseParasite"/>
        </authorList>
    </citation>
    <scope>IDENTIFICATION</scope>
</reference>
<dbReference type="Gene3D" id="3.30.420.10">
    <property type="entry name" value="Ribonuclease H-like superfamily/Ribonuclease H"/>
    <property type="match status" value="1"/>
</dbReference>
<organism evidence="1 2">
    <name type="scientific">Heterorhabditis bacteriophora</name>
    <name type="common">Entomopathogenic nematode worm</name>
    <dbReference type="NCBI Taxonomy" id="37862"/>
    <lineage>
        <taxon>Eukaryota</taxon>
        <taxon>Metazoa</taxon>
        <taxon>Ecdysozoa</taxon>
        <taxon>Nematoda</taxon>
        <taxon>Chromadorea</taxon>
        <taxon>Rhabditida</taxon>
        <taxon>Rhabditina</taxon>
        <taxon>Rhabditomorpha</taxon>
        <taxon>Strongyloidea</taxon>
        <taxon>Heterorhabditidae</taxon>
        <taxon>Heterorhabditis</taxon>
    </lineage>
</organism>
<dbReference type="InterPro" id="IPR036397">
    <property type="entry name" value="RNaseH_sf"/>
</dbReference>
<accession>A0A1I7XB86</accession>
<protein>
    <submittedName>
        <fullName evidence="2">DDE_3 domain-containing protein</fullName>
    </submittedName>
</protein>
<dbReference type="WBParaSite" id="Hba_14615">
    <property type="protein sequence ID" value="Hba_14615"/>
    <property type="gene ID" value="Hba_14615"/>
</dbReference>
<dbReference type="AlphaFoldDB" id="A0A1I7XB86"/>